<evidence type="ECO:0000256" key="5">
    <source>
        <dbReference type="SAM" id="MobiDB-lite"/>
    </source>
</evidence>
<organism evidence="8 9">
    <name type="scientific">Protea cynaroides</name>
    <dbReference type="NCBI Taxonomy" id="273540"/>
    <lineage>
        <taxon>Eukaryota</taxon>
        <taxon>Viridiplantae</taxon>
        <taxon>Streptophyta</taxon>
        <taxon>Embryophyta</taxon>
        <taxon>Tracheophyta</taxon>
        <taxon>Spermatophyta</taxon>
        <taxon>Magnoliopsida</taxon>
        <taxon>Proteales</taxon>
        <taxon>Proteaceae</taxon>
        <taxon>Protea</taxon>
    </lineage>
</organism>
<feature type="domain" description="VASt" evidence="7">
    <location>
        <begin position="290"/>
        <end position="462"/>
    </location>
</feature>
<dbReference type="FunFam" id="2.30.29.30:FF:000008">
    <property type="entry name" value="GRAM domain containing 1B"/>
    <property type="match status" value="1"/>
</dbReference>
<accession>A0A9Q0GYU7</accession>
<feature type="compositionally biased region" description="Polar residues" evidence="5">
    <location>
        <begin position="16"/>
        <end position="27"/>
    </location>
</feature>
<gene>
    <name evidence="8" type="ORF">NE237_013489</name>
</gene>
<evidence type="ECO:0000256" key="4">
    <source>
        <dbReference type="ARBA" id="ARBA00023136"/>
    </source>
</evidence>
<dbReference type="Proteomes" id="UP001141806">
    <property type="component" value="Unassembled WGS sequence"/>
</dbReference>
<dbReference type="OrthoDB" id="2162691at2759"/>
<dbReference type="PANTHER" id="PTHR47666:SF1">
    <property type="entry name" value="PROTEIN VASCULAR ASSOCIATED DEATH 1, CHLOROPLASTIC"/>
    <property type="match status" value="1"/>
</dbReference>
<evidence type="ECO:0000256" key="6">
    <source>
        <dbReference type="SAM" id="Phobius"/>
    </source>
</evidence>
<keyword evidence="4 6" id="KW-0472">Membrane</keyword>
<dbReference type="GO" id="GO:0043069">
    <property type="term" value="P:negative regulation of programmed cell death"/>
    <property type="evidence" value="ECO:0007669"/>
    <property type="project" value="TreeGrafter"/>
</dbReference>
<dbReference type="PROSITE" id="PS51778">
    <property type="entry name" value="VAST"/>
    <property type="match status" value="1"/>
</dbReference>
<evidence type="ECO:0000256" key="3">
    <source>
        <dbReference type="ARBA" id="ARBA00022989"/>
    </source>
</evidence>
<feature type="region of interest" description="Disordered" evidence="5">
    <location>
        <begin position="466"/>
        <end position="499"/>
    </location>
</feature>
<dbReference type="Pfam" id="PF02893">
    <property type="entry name" value="GRAM"/>
    <property type="match status" value="1"/>
</dbReference>
<feature type="transmembrane region" description="Helical" evidence="6">
    <location>
        <begin position="541"/>
        <end position="564"/>
    </location>
</feature>
<dbReference type="Gene3D" id="2.30.29.30">
    <property type="entry name" value="Pleckstrin-homology domain (PH domain)/Phosphotyrosine-binding domain (PTB)"/>
    <property type="match status" value="1"/>
</dbReference>
<proteinExistence type="predicted"/>
<comment type="subcellular location">
    <subcellularLocation>
        <location evidence="1">Membrane</location>
        <topology evidence="1">Single-pass membrane protein</topology>
    </subcellularLocation>
</comment>
<evidence type="ECO:0000256" key="2">
    <source>
        <dbReference type="ARBA" id="ARBA00022692"/>
    </source>
</evidence>
<dbReference type="AlphaFoldDB" id="A0A9Q0GYU7"/>
<name>A0A9Q0GYU7_9MAGN</name>
<feature type="region of interest" description="Disordered" evidence="5">
    <location>
        <begin position="247"/>
        <end position="283"/>
    </location>
</feature>
<keyword evidence="3 6" id="KW-1133">Transmembrane helix</keyword>
<dbReference type="SMART" id="SM00568">
    <property type="entry name" value="GRAM"/>
    <property type="match status" value="1"/>
</dbReference>
<feature type="compositionally biased region" description="Basic and acidic residues" evidence="5">
    <location>
        <begin position="273"/>
        <end position="283"/>
    </location>
</feature>
<dbReference type="EMBL" id="JAMYWD010000011">
    <property type="protein sequence ID" value="KAJ4956706.1"/>
    <property type="molecule type" value="Genomic_DNA"/>
</dbReference>
<reference evidence="8" key="1">
    <citation type="journal article" date="2023" name="Plant J.">
        <title>The genome of the king protea, Protea cynaroides.</title>
        <authorList>
            <person name="Chang J."/>
            <person name="Duong T.A."/>
            <person name="Schoeman C."/>
            <person name="Ma X."/>
            <person name="Roodt D."/>
            <person name="Barker N."/>
            <person name="Li Z."/>
            <person name="Van de Peer Y."/>
            <person name="Mizrachi E."/>
        </authorList>
    </citation>
    <scope>NUCLEOTIDE SEQUENCE</scope>
    <source>
        <tissue evidence="8">Young leaves</tissue>
    </source>
</reference>
<protein>
    <recommendedName>
        <fullName evidence="7">VASt domain-containing protein</fullName>
    </recommendedName>
</protein>
<dbReference type="CDD" id="cd13220">
    <property type="entry name" value="PH-GRAM_GRAMDC"/>
    <property type="match status" value="1"/>
</dbReference>
<evidence type="ECO:0000259" key="7">
    <source>
        <dbReference type="PROSITE" id="PS51778"/>
    </source>
</evidence>
<dbReference type="Pfam" id="PF16016">
    <property type="entry name" value="VASt"/>
    <property type="match status" value="1"/>
</dbReference>
<sequence length="638" mass="72351">MAVVSADQEKIELPQSMESVPSPSVSKAGSESGSDISISGDVDHPDRNDQSDSSLSNRKDIDNQYISIQSAMRSEEYRQLFHLPPDEVLVQDFNCALQDNFLIQGHMYLFVHHICFYSNIFGFETKKIISFNEVTCVRKAKTAAIFPNAIEIVAGAKKHFFASFLSRDEAYRLILDGWTQHGNGGKVTIDRQDSKSEFSSQDNMLVVVEKSSKQPVNDLQSLERNKSAHISDDYMLLSNEEVDISSSRRFSEAEDNGEESDTFVNAECLSSREPSKSKLEDADAPKIPGNYTLVAESKFPVPVEEFFNYFFSDDAVGFTESFHKKCGDKAFRCTSWSEHEQFGHARDMSFQHPIKMYFGARYGNCQQLQKFRVYKDSHLVVETSQEITDIPYGDCFRVEGLWDVERDGVKGNSSCIMRVYVHVSFSKKTMWKGKIEQSTIAECKEAYSIWIKTAYERLKQKNVAKQEESCPDANTTKSDAQFKRHAKTEAPSEGLSKLTEESDSKAVNAQTSLLTGGSSATTLFRESMATLCSYLKSQSHFSLVLFTVSVLILVLMQLSIIVLLTRGPQVRLISEGDYMDDITGDIRNKAADVTWLAKRFQHLKDEMLMVEDRLERMHHEHELLKARLQSLEPQIKQR</sequence>
<dbReference type="GO" id="GO:0016020">
    <property type="term" value="C:membrane"/>
    <property type="evidence" value="ECO:0007669"/>
    <property type="project" value="UniProtKB-SubCell"/>
</dbReference>
<feature type="compositionally biased region" description="Basic and acidic residues" evidence="5">
    <location>
        <begin position="41"/>
        <end position="50"/>
    </location>
</feature>
<evidence type="ECO:0000256" key="1">
    <source>
        <dbReference type="ARBA" id="ARBA00004167"/>
    </source>
</evidence>
<feature type="region of interest" description="Disordered" evidence="5">
    <location>
        <begin position="1"/>
        <end position="57"/>
    </location>
</feature>
<dbReference type="InterPro" id="IPR004182">
    <property type="entry name" value="GRAM"/>
</dbReference>
<feature type="compositionally biased region" description="Low complexity" evidence="5">
    <location>
        <begin position="29"/>
        <end position="40"/>
    </location>
</feature>
<evidence type="ECO:0000313" key="9">
    <source>
        <dbReference type="Proteomes" id="UP001141806"/>
    </source>
</evidence>
<dbReference type="PANTHER" id="PTHR47666">
    <property type="entry name" value="PROTEIN VASCULAR ASSOCIATED DEATH 1, CHLOROPLASTIC"/>
    <property type="match status" value="1"/>
</dbReference>
<dbReference type="InterPro" id="IPR011993">
    <property type="entry name" value="PH-like_dom_sf"/>
</dbReference>
<comment type="caution">
    <text evidence="8">The sequence shown here is derived from an EMBL/GenBank/DDBJ whole genome shotgun (WGS) entry which is preliminary data.</text>
</comment>
<keyword evidence="9" id="KW-1185">Reference proteome</keyword>
<evidence type="ECO:0000313" key="8">
    <source>
        <dbReference type="EMBL" id="KAJ4956706.1"/>
    </source>
</evidence>
<keyword evidence="2 6" id="KW-0812">Transmembrane</keyword>
<dbReference type="InterPro" id="IPR031968">
    <property type="entry name" value="VASt"/>
</dbReference>